<keyword evidence="3 8" id="KW-0732">Signal</keyword>
<dbReference type="PROSITE" id="PS51892">
    <property type="entry name" value="SUBTILASE"/>
    <property type="match status" value="1"/>
</dbReference>
<feature type="chain" id="PRO_5022210166" description="Peptidase S8/S53 domain-containing protein" evidence="8">
    <location>
        <begin position="27"/>
        <end position="504"/>
    </location>
</feature>
<name>A0A524RPM6_9CHRO</name>
<dbReference type="CDD" id="cd04848">
    <property type="entry name" value="Peptidases_S8_Autotransporter_serine_protease_like"/>
    <property type="match status" value="1"/>
</dbReference>
<dbReference type="GO" id="GO:0004252">
    <property type="term" value="F:serine-type endopeptidase activity"/>
    <property type="evidence" value="ECO:0007669"/>
    <property type="project" value="UniProtKB-UniRule"/>
</dbReference>
<organism evidence="10 11">
    <name type="scientific">Aphanocapsa feldmannii 277cV</name>
    <dbReference type="NCBI Taxonomy" id="2507553"/>
    <lineage>
        <taxon>Bacteria</taxon>
        <taxon>Bacillati</taxon>
        <taxon>Cyanobacteriota</taxon>
        <taxon>Cyanophyceae</taxon>
        <taxon>Oscillatoriophycideae</taxon>
        <taxon>Chroococcales</taxon>
        <taxon>Microcystaceae</taxon>
        <taxon>Aphanocapsa</taxon>
    </lineage>
</organism>
<evidence type="ECO:0000313" key="10">
    <source>
        <dbReference type="EMBL" id="TGG93787.1"/>
    </source>
</evidence>
<comment type="similarity">
    <text evidence="1 7">Belongs to the peptidase S8 family.</text>
</comment>
<protein>
    <recommendedName>
        <fullName evidence="9">Peptidase S8/S53 domain-containing protein</fullName>
    </recommendedName>
</protein>
<dbReference type="PANTHER" id="PTHR43806">
    <property type="entry name" value="PEPTIDASE S8"/>
    <property type="match status" value="1"/>
</dbReference>
<dbReference type="InterPro" id="IPR023828">
    <property type="entry name" value="Peptidase_S8_Ser-AS"/>
</dbReference>
<accession>A0A524RPM6</accession>
<feature type="active site" description="Charge relay system" evidence="6 7">
    <location>
        <position position="202"/>
    </location>
</feature>
<dbReference type="AlphaFoldDB" id="A0A524RPM6"/>
<dbReference type="PROSITE" id="PS00138">
    <property type="entry name" value="SUBTILASE_SER"/>
    <property type="match status" value="1"/>
</dbReference>
<reference evidence="10 11" key="1">
    <citation type="journal article" date="2019" name="mSystems">
        <title>Life at home and on the roam: Genomic adaptions reflect the dual lifestyle of an intracellular, facultative symbiont.</title>
        <authorList>
            <person name="Burgsdorf I."/>
        </authorList>
    </citation>
    <scope>NUCLEOTIDE SEQUENCE [LARGE SCALE GENOMIC DNA]</scope>
    <source>
        <strain evidence="10">277cV</strain>
    </source>
</reference>
<dbReference type="PRINTS" id="PR00723">
    <property type="entry name" value="SUBTILISIN"/>
</dbReference>
<dbReference type="InterPro" id="IPR015500">
    <property type="entry name" value="Peptidase_S8_subtilisin-rel"/>
</dbReference>
<evidence type="ECO:0000256" key="4">
    <source>
        <dbReference type="ARBA" id="ARBA00022801"/>
    </source>
</evidence>
<sequence>MSSRPVGFSFSLLCFLSLAAVRPSFAVPSVSATAGKSVSSASTTDLLAVASETDPQCLDVGEHSSDDLLTVDSCTTTPKPVAQVESESADPKGKTSVGLWALGALALIGGVVAAASGGGSGSDGDDDGGDLAKAVVINTTDEGGDLVDQIYLPKKFETEEYKATGGVWPFNRNRRSGLEIINASYRYSFGATGDGVLVSVFDTGIDINHPEFDGDGKIHEESKTYFFDSEGNQFDLDDPHGHGTFVAGLIAANKDDKRMHGVAFESDLLILQSPGLIRTEAKEDYDAIIDAGYTPAADVLSDAFNTSVEAGAIVMNHSWGVNVYVDHTYFDYDSCDYSSSDTFRSICSHESKPLDKDYLITDLNESYNGDILDALTNAAENEMITVWAAGNEQYKEIGILPGLPVYFTELKDTWLAVVATDQDNEIASFSNHCGIAKDFCISAPGVGIYSAWADGGYKTSQGTSQAAPFVSGAVALLKHQFPSMGGAKIVQLIKETATDLGEEG</sequence>
<keyword evidence="2 7" id="KW-0645">Protease</keyword>
<dbReference type="InterPro" id="IPR022398">
    <property type="entry name" value="Peptidase_S8_His-AS"/>
</dbReference>
<feature type="signal peptide" evidence="8">
    <location>
        <begin position="1"/>
        <end position="26"/>
    </location>
</feature>
<proteinExistence type="inferred from homology"/>
<evidence type="ECO:0000256" key="6">
    <source>
        <dbReference type="PIRSR" id="PIRSR615500-1"/>
    </source>
</evidence>
<evidence type="ECO:0000259" key="9">
    <source>
        <dbReference type="Pfam" id="PF00082"/>
    </source>
</evidence>
<keyword evidence="5 7" id="KW-0720">Serine protease</keyword>
<dbReference type="GO" id="GO:0006508">
    <property type="term" value="P:proteolysis"/>
    <property type="evidence" value="ECO:0007669"/>
    <property type="project" value="UniProtKB-KW"/>
</dbReference>
<dbReference type="Proteomes" id="UP000317990">
    <property type="component" value="Unassembled WGS sequence"/>
</dbReference>
<evidence type="ECO:0000256" key="1">
    <source>
        <dbReference type="ARBA" id="ARBA00011073"/>
    </source>
</evidence>
<dbReference type="PANTHER" id="PTHR43806:SF11">
    <property type="entry name" value="CEREVISIN-RELATED"/>
    <property type="match status" value="1"/>
</dbReference>
<dbReference type="Gene3D" id="3.40.50.200">
    <property type="entry name" value="Peptidase S8/S53 domain"/>
    <property type="match status" value="1"/>
</dbReference>
<feature type="non-terminal residue" evidence="10">
    <location>
        <position position="504"/>
    </location>
</feature>
<feature type="domain" description="Peptidase S8/S53" evidence="9">
    <location>
        <begin position="193"/>
        <end position="503"/>
    </location>
</feature>
<evidence type="ECO:0000256" key="5">
    <source>
        <dbReference type="ARBA" id="ARBA00022825"/>
    </source>
</evidence>
<dbReference type="Pfam" id="PF00082">
    <property type="entry name" value="Peptidase_S8"/>
    <property type="match status" value="1"/>
</dbReference>
<evidence type="ECO:0000256" key="3">
    <source>
        <dbReference type="ARBA" id="ARBA00022729"/>
    </source>
</evidence>
<dbReference type="InterPro" id="IPR034061">
    <property type="entry name" value="Peptidases_S8_Autotransporter"/>
</dbReference>
<comment type="caution">
    <text evidence="10">The sequence shown here is derived from an EMBL/GenBank/DDBJ whole genome shotgun (WGS) entry which is preliminary data.</text>
</comment>
<dbReference type="InterPro" id="IPR000209">
    <property type="entry name" value="Peptidase_S8/S53_dom"/>
</dbReference>
<dbReference type="InterPro" id="IPR036852">
    <property type="entry name" value="Peptidase_S8/S53_dom_sf"/>
</dbReference>
<keyword evidence="4 7" id="KW-0378">Hydrolase</keyword>
<dbReference type="EMBL" id="SRMO01000050">
    <property type="protein sequence ID" value="TGG93787.1"/>
    <property type="molecule type" value="Genomic_DNA"/>
</dbReference>
<gene>
    <name evidence="10" type="ORF">ERJ67_04005</name>
</gene>
<dbReference type="SUPFAM" id="SSF52743">
    <property type="entry name" value="Subtilisin-like"/>
    <property type="match status" value="1"/>
</dbReference>
<dbReference type="PROSITE" id="PS00137">
    <property type="entry name" value="SUBTILASE_HIS"/>
    <property type="match status" value="1"/>
</dbReference>
<evidence type="ECO:0000256" key="2">
    <source>
        <dbReference type="ARBA" id="ARBA00022670"/>
    </source>
</evidence>
<evidence type="ECO:0000256" key="8">
    <source>
        <dbReference type="SAM" id="SignalP"/>
    </source>
</evidence>
<feature type="active site" description="Charge relay system" evidence="6 7">
    <location>
        <position position="464"/>
    </location>
</feature>
<evidence type="ECO:0000256" key="7">
    <source>
        <dbReference type="PROSITE-ProRule" id="PRU01240"/>
    </source>
</evidence>
<feature type="active site" description="Charge relay system" evidence="6 7">
    <location>
        <position position="242"/>
    </location>
</feature>
<evidence type="ECO:0000313" key="11">
    <source>
        <dbReference type="Proteomes" id="UP000317990"/>
    </source>
</evidence>
<dbReference type="InterPro" id="IPR050131">
    <property type="entry name" value="Peptidase_S8_subtilisin-like"/>
</dbReference>